<accession>A0A3D9YR10</accession>
<evidence type="ECO:0000313" key="1">
    <source>
        <dbReference type="EMBL" id="REF83292.1"/>
    </source>
</evidence>
<sequence>MTVYVDDARNPFGRYLMCHMHVGRTEAVTFHADHFCNDPHFVWRSLRDQIGELRGRNLACWCRLCPRHAATGKPLDEPCPDCVPCHTDVLGARANGFVCEAIG</sequence>
<evidence type="ECO:0000313" key="2">
    <source>
        <dbReference type="Proteomes" id="UP000256900"/>
    </source>
</evidence>
<dbReference type="AlphaFoldDB" id="A0A3D9YR10"/>
<dbReference type="OrthoDB" id="3483205at2"/>
<protein>
    <submittedName>
        <fullName evidence="1">Uncharacterized protein</fullName>
    </submittedName>
</protein>
<name>A0A3D9YR10_9HYPH</name>
<reference evidence="1 2" key="1">
    <citation type="submission" date="2018-08" db="EMBL/GenBank/DDBJ databases">
        <title>Genomic Encyclopedia of Type Strains, Phase IV (KMG-IV): sequencing the most valuable type-strain genomes for metagenomic binning, comparative biology and taxonomic classification.</title>
        <authorList>
            <person name="Goeker M."/>
        </authorList>
    </citation>
    <scope>NUCLEOTIDE SEQUENCE [LARGE SCALE GENOMIC DNA]</scope>
    <source>
        <strain evidence="1 2">BW863</strain>
    </source>
</reference>
<organism evidence="1 2">
    <name type="scientific">Methylovirgula ligni</name>
    <dbReference type="NCBI Taxonomy" id="569860"/>
    <lineage>
        <taxon>Bacteria</taxon>
        <taxon>Pseudomonadati</taxon>
        <taxon>Pseudomonadota</taxon>
        <taxon>Alphaproteobacteria</taxon>
        <taxon>Hyphomicrobiales</taxon>
        <taxon>Beijerinckiaceae</taxon>
        <taxon>Methylovirgula</taxon>
    </lineage>
</organism>
<dbReference type="EMBL" id="QUMO01000006">
    <property type="protein sequence ID" value="REF83292.1"/>
    <property type="molecule type" value="Genomic_DNA"/>
</dbReference>
<comment type="caution">
    <text evidence="1">The sequence shown here is derived from an EMBL/GenBank/DDBJ whole genome shotgun (WGS) entry which is preliminary data.</text>
</comment>
<proteinExistence type="predicted"/>
<keyword evidence="2" id="KW-1185">Reference proteome</keyword>
<gene>
    <name evidence="1" type="ORF">DES32_3208</name>
</gene>
<dbReference type="Proteomes" id="UP000256900">
    <property type="component" value="Unassembled WGS sequence"/>
</dbReference>
<dbReference type="RefSeq" id="WP_115837859.1">
    <property type="nucleotide sequence ID" value="NZ_CP025086.1"/>
</dbReference>